<accession>A0ABS2TZA7</accession>
<dbReference type="SUPFAM" id="SSF50370">
    <property type="entry name" value="Ricin B-like lectins"/>
    <property type="match status" value="1"/>
</dbReference>
<evidence type="ECO:0000259" key="2">
    <source>
        <dbReference type="SMART" id="SM00458"/>
    </source>
</evidence>
<dbReference type="InterPro" id="IPR005198">
    <property type="entry name" value="Glyco_hydro_76"/>
</dbReference>
<dbReference type="Gene3D" id="1.50.10.20">
    <property type="match status" value="1"/>
</dbReference>
<evidence type="ECO:0000313" key="4">
    <source>
        <dbReference type="Proteomes" id="UP000749040"/>
    </source>
</evidence>
<sequence>MWARVRAKWAGAAALLAVIATSAPAAAAAPHAREQAKGQAATAAATTICDTYCDGRDPALATQDRVPVTATIAGRTLRLHLSDNDVMGWAETGNGGAGDEVWLDRSFDGGRTWGSGSKLGDTSAPAGTGGWRTLMYNVDDWNNQGVGALRACGQPAGQTGIACTAWARVNRNAWSRPTAAATGMMTFYNRGTGLFDTTGWWNSANALTALIDDIRVTGMPSYSYAISTTYADQGGGNFTNEYIDDTGWWGLAWLDAYALTGDSRYLNTARADADYMAGFWDGTCGGGVWWRNDRTYKNAIANELYLELTAKLHLYLPGDTTYLSRARQEWSWFSSSGMINGSHLVNDGLDTASCANNNGVTWTYNQGVLLGGLSALYQATGQGSLLTSARQIADAATTSTYLNPGGVLTEPCEGGDCGGDGPSFKGAFVRGLADLNAVVSGHPYTGWLQHQADTAYAADRNSLDVYGLHWAGPWDTQQAARQQSALDLMNAAVAPADRTGRITGYGGLCVDDASSNTADYNPVQVWTCNGTGAQNWTVGADRTVRDFGKCLDVYGSGTANGTTVDLYTCNGTAAQVWVPQPNGALLNPPSGKCLDDTGWSTTPGTQLEIWDCTGGANQQWTLP</sequence>
<dbReference type="InterPro" id="IPR000772">
    <property type="entry name" value="Ricin_B_lectin"/>
</dbReference>
<feature type="chain" id="PRO_5047250790" evidence="1">
    <location>
        <begin position="28"/>
        <end position="623"/>
    </location>
</feature>
<dbReference type="Pfam" id="PF00652">
    <property type="entry name" value="Ricin_B_lectin"/>
    <property type="match status" value="1"/>
</dbReference>
<dbReference type="EMBL" id="JADKYB010000019">
    <property type="protein sequence ID" value="MBM9508665.1"/>
    <property type="molecule type" value="Genomic_DNA"/>
</dbReference>
<comment type="caution">
    <text evidence="3">The sequence shown here is derived from an EMBL/GenBank/DDBJ whole genome shotgun (WGS) entry which is preliminary data.</text>
</comment>
<proteinExistence type="predicted"/>
<dbReference type="SUPFAM" id="SSF48208">
    <property type="entry name" value="Six-hairpin glycosidases"/>
    <property type="match status" value="1"/>
</dbReference>
<organism evidence="3 4">
    <name type="scientific">Actinacidiphila acididurans</name>
    <dbReference type="NCBI Taxonomy" id="2784346"/>
    <lineage>
        <taxon>Bacteria</taxon>
        <taxon>Bacillati</taxon>
        <taxon>Actinomycetota</taxon>
        <taxon>Actinomycetes</taxon>
        <taxon>Kitasatosporales</taxon>
        <taxon>Streptomycetaceae</taxon>
        <taxon>Actinacidiphila</taxon>
    </lineage>
</organism>
<gene>
    <name evidence="3" type="ORF">ITX44_29750</name>
</gene>
<evidence type="ECO:0000313" key="3">
    <source>
        <dbReference type="EMBL" id="MBM9508665.1"/>
    </source>
</evidence>
<dbReference type="PANTHER" id="PTHR47791:SF3">
    <property type="entry name" value="MEIOTICALLY UP-REGULATED GENE 191 PROTEIN"/>
    <property type="match status" value="1"/>
</dbReference>
<dbReference type="InterPro" id="IPR053169">
    <property type="entry name" value="MUG_Protein"/>
</dbReference>
<dbReference type="CDD" id="cd23451">
    <property type="entry name" value="beta-trefoil_Ricin_laminarinase"/>
    <property type="match status" value="1"/>
</dbReference>
<name>A0ABS2TZA7_9ACTN</name>
<dbReference type="Gene3D" id="2.80.10.50">
    <property type="match status" value="1"/>
</dbReference>
<dbReference type="Proteomes" id="UP000749040">
    <property type="component" value="Unassembled WGS sequence"/>
</dbReference>
<dbReference type="InterPro" id="IPR035992">
    <property type="entry name" value="Ricin_B-like_lectins"/>
</dbReference>
<keyword evidence="1" id="KW-0732">Signal</keyword>
<feature type="domain" description="Ricin B lectin" evidence="2">
    <location>
        <begin position="497"/>
        <end position="623"/>
    </location>
</feature>
<dbReference type="InterPro" id="IPR008928">
    <property type="entry name" value="6-hairpin_glycosidase_sf"/>
</dbReference>
<reference evidence="3 4" key="1">
    <citation type="submission" date="2021-01" db="EMBL/GenBank/DDBJ databases">
        <title>Streptomyces acididurans sp. nov., isolated from a peat swamp forest soil.</title>
        <authorList>
            <person name="Chantavorakit T."/>
            <person name="Duangmal K."/>
        </authorList>
    </citation>
    <scope>NUCLEOTIDE SEQUENCE [LARGE SCALE GENOMIC DNA]</scope>
    <source>
        <strain evidence="3 4">KK5PA1</strain>
    </source>
</reference>
<dbReference type="SMART" id="SM00458">
    <property type="entry name" value="RICIN"/>
    <property type="match status" value="1"/>
</dbReference>
<dbReference type="Pfam" id="PF03663">
    <property type="entry name" value="Glyco_hydro_76"/>
    <property type="match status" value="1"/>
</dbReference>
<dbReference type="PANTHER" id="PTHR47791">
    <property type="entry name" value="MEIOTICALLY UP-REGULATED GENE 191 PROTEIN"/>
    <property type="match status" value="1"/>
</dbReference>
<feature type="signal peptide" evidence="1">
    <location>
        <begin position="1"/>
        <end position="27"/>
    </location>
</feature>
<evidence type="ECO:0000256" key="1">
    <source>
        <dbReference type="SAM" id="SignalP"/>
    </source>
</evidence>
<protein>
    <submittedName>
        <fullName evidence="3">Ricin-type beta-trefoil lectin domain protein</fullName>
    </submittedName>
</protein>
<dbReference type="PROSITE" id="PS50231">
    <property type="entry name" value="RICIN_B_LECTIN"/>
    <property type="match status" value="1"/>
</dbReference>
<keyword evidence="4" id="KW-1185">Reference proteome</keyword>